<dbReference type="SUPFAM" id="SSF53300">
    <property type="entry name" value="vWA-like"/>
    <property type="match status" value="2"/>
</dbReference>
<dbReference type="InterPro" id="IPR010768">
    <property type="entry name" value="GATase1-like"/>
</dbReference>
<evidence type="ECO:0000256" key="1">
    <source>
        <dbReference type="SAM" id="Phobius"/>
    </source>
</evidence>
<dbReference type="NCBIfam" id="TIGR02226">
    <property type="entry name" value="two_anch"/>
    <property type="match status" value="1"/>
</dbReference>
<dbReference type="SMART" id="SM00327">
    <property type="entry name" value="VWA"/>
    <property type="match status" value="2"/>
</dbReference>
<accession>A0A848CTU2</accession>
<dbReference type="PANTHER" id="PTHR37947">
    <property type="entry name" value="BLL2462 PROTEIN"/>
    <property type="match status" value="1"/>
</dbReference>
<dbReference type="EMBL" id="JABAGO010000003">
    <property type="protein sequence ID" value="NME97367.1"/>
    <property type="molecule type" value="Genomic_DNA"/>
</dbReference>
<dbReference type="Pfam" id="PF07584">
    <property type="entry name" value="BatA"/>
    <property type="match status" value="1"/>
</dbReference>
<dbReference type="Gene3D" id="3.40.50.880">
    <property type="match status" value="1"/>
</dbReference>
<feature type="transmembrane region" description="Helical" evidence="1">
    <location>
        <begin position="394"/>
        <end position="418"/>
    </location>
</feature>
<dbReference type="PANTHER" id="PTHR37947:SF2">
    <property type="entry name" value="VON WILLEBRAND FACTOR TYPE A"/>
    <property type="match status" value="1"/>
</dbReference>
<sequence length="1207" mass="134286">MSFLHPAALFLLLTVPFVWLLHHEKRRTVSVEVSHLKFWDEIVAQSKKKVQWRSPILLLRLLLAVLFVLAWAGPVPDPIDKAPEQVTVTRATYNYHTNTVIYQVVNHTEEEHKIQLSLTKGETATAQAVQLKPQAAQNVSFSVGKAGEGALRLSWQIDGEKWSTRPELDIMPGDTERKKILVLGGNTFVHEALHSLPYVEVTESPSWEQADKTILYDLYIIGDIGTKPDVPTGAKVWWLNYPAKGMPETDVKQAAIHVLAPLFFKHIDVGQMDWRGFQPMQVPENAVPFVEKANQPVVAALTEAPGKQVYMAMRWQETDLPLQLAFPVFVENVVSWFFDMEQPGQFVKQPSVSEYSAHYEQAVLWRTWMLVCIFGLLLLEWLLSVRYMHEKRTIIWKCIRVASLVGVLLAAVGMHVIWDTKRAATIFLIDRSLSMASSQKEVEMYIQSMLRQKAARDDVAVLSFGAEPMVDVPLQRKPVLNGFQTNPNPHFTNLEKAIDTALKIFPENAARRLVIVSDGGENAGQMLNVAEQMKQKRVQTLWWRTPQKGAPDVQLQRLTLPSFAYHAERLPLTADIVSNYEADGVFTLTEGDHLVLKQNIHVVPGINTFVFSLPASERAAAHQYTGQIEFAGDTLTSDNVRSVSVTQKRAARVLLVGEEKDIGPLSSLMTGMDIQYTSVRPHMMPRTVEQLVPYDAIFLVNAPRYEFPPGAEQSLETVVRAQGTGLFVVGGERSFALGGYKDTLLEAMLPVQATMKDNKKHPATGLLLLIDASGSMEEKSDGIAKIEMAKEAAIRALEALESDDYVGVVAFSDAVEWLVPFGAVGNKEMAAKKIGQLRAGGGTVIIPALNDALQMLERTPIRIKHMVLLTDGQGELDGYGPYIEKMKQHGITLSTAAIGQDAAETMLNALARSTGGRTYSVQNVASLPTIFSYEAYTATGRYVNHGTFIPRIVQDAPYFPPRQFPPLAGYTGTGIKDNASLLLQSEKGDPILATWRYGLGNVAAWTSDLNGGWSAAWLSWPQFQQQWTALINWGLAHRDDGVIRMQAIQEDEQLQVDVSLASSNTTPHVMVMGPAGVFSLPLQAVGERLYRGTVELKEPGNYSLSATVQQQGTIVGQTKTLFTFTGSEYVSPDPNQERKLAAFMRIIGGRWVDEKENVFISPVLPIKAPNPLIDILLPFLLMLFYIDIALRKSSWKMWKQKRSENCA</sequence>
<dbReference type="InterPro" id="IPR024163">
    <property type="entry name" value="Aerotolerance_reg_N"/>
</dbReference>
<dbReference type="Pfam" id="PF07090">
    <property type="entry name" value="GATase1_like"/>
    <property type="match status" value="1"/>
</dbReference>
<feature type="transmembrane region" description="Helical" evidence="1">
    <location>
        <begin position="57"/>
        <end position="75"/>
    </location>
</feature>
<evidence type="ECO:0000313" key="4">
    <source>
        <dbReference type="Proteomes" id="UP000561326"/>
    </source>
</evidence>
<feature type="domain" description="VWFA" evidence="2">
    <location>
        <begin position="765"/>
        <end position="934"/>
    </location>
</feature>
<dbReference type="AlphaFoldDB" id="A0A848CTU2"/>
<protein>
    <submittedName>
        <fullName evidence="3">VWA domain-containing protein</fullName>
    </submittedName>
</protein>
<dbReference type="RefSeq" id="WP_168974534.1">
    <property type="nucleotide sequence ID" value="NZ_JABAGO010000003.1"/>
</dbReference>
<dbReference type="InterPro" id="IPR011933">
    <property type="entry name" value="Double_TM_dom"/>
</dbReference>
<evidence type="ECO:0000259" key="2">
    <source>
        <dbReference type="PROSITE" id="PS50234"/>
    </source>
</evidence>
<comment type="caution">
    <text evidence="3">The sequence shown here is derived from an EMBL/GenBank/DDBJ whole genome shotgun (WGS) entry which is preliminary data.</text>
</comment>
<dbReference type="PROSITE" id="PS50234">
    <property type="entry name" value="VWFA"/>
    <property type="match status" value="1"/>
</dbReference>
<proteinExistence type="predicted"/>
<gene>
    <name evidence="3" type="ORF">HF838_03750</name>
</gene>
<evidence type="ECO:0000313" key="3">
    <source>
        <dbReference type="EMBL" id="NME97367.1"/>
    </source>
</evidence>
<dbReference type="InterPro" id="IPR036465">
    <property type="entry name" value="vWFA_dom_sf"/>
</dbReference>
<reference evidence="3 4" key="1">
    <citation type="submission" date="2020-04" db="EMBL/GenBank/DDBJ databases">
        <authorList>
            <person name="Hitch T.C.A."/>
            <person name="Wylensek D."/>
            <person name="Clavel T."/>
        </authorList>
    </citation>
    <scope>NUCLEOTIDE SEQUENCE [LARGE SCALE GENOMIC DNA]</scope>
    <source>
        <strain evidence="3 4">WB01_D5_05</strain>
    </source>
</reference>
<keyword evidence="1" id="KW-1133">Transmembrane helix</keyword>
<keyword evidence="1" id="KW-0472">Membrane</keyword>
<dbReference type="SUPFAM" id="SSF52317">
    <property type="entry name" value="Class I glutamine amidotransferase-like"/>
    <property type="match status" value="1"/>
</dbReference>
<feature type="transmembrane region" description="Helical" evidence="1">
    <location>
        <begin position="6"/>
        <end position="22"/>
    </location>
</feature>
<dbReference type="Pfam" id="PF13519">
    <property type="entry name" value="VWA_2"/>
    <property type="match status" value="1"/>
</dbReference>
<dbReference type="InterPro" id="IPR002035">
    <property type="entry name" value="VWF_A"/>
</dbReference>
<name>A0A848CTU2_ANEAE</name>
<keyword evidence="1" id="KW-0812">Transmembrane</keyword>
<dbReference type="Gene3D" id="3.40.50.410">
    <property type="entry name" value="von Willebrand factor, type A domain"/>
    <property type="match status" value="2"/>
</dbReference>
<dbReference type="Proteomes" id="UP000561326">
    <property type="component" value="Unassembled WGS sequence"/>
</dbReference>
<dbReference type="Pfam" id="PF00092">
    <property type="entry name" value="VWA"/>
    <property type="match status" value="1"/>
</dbReference>
<dbReference type="InterPro" id="IPR029062">
    <property type="entry name" value="Class_I_gatase-like"/>
</dbReference>
<organism evidence="3 4">
    <name type="scientific">Aneurinibacillus aneurinilyticus</name>
    <name type="common">Bacillus aneurinolyticus</name>
    <dbReference type="NCBI Taxonomy" id="1391"/>
    <lineage>
        <taxon>Bacteria</taxon>
        <taxon>Bacillati</taxon>
        <taxon>Bacillota</taxon>
        <taxon>Bacilli</taxon>
        <taxon>Bacillales</taxon>
        <taxon>Paenibacillaceae</taxon>
        <taxon>Aneurinibacillus group</taxon>
        <taxon>Aneurinibacillus</taxon>
    </lineage>
</organism>
<dbReference type="CDD" id="cd00198">
    <property type="entry name" value="vWFA"/>
    <property type="match status" value="1"/>
</dbReference>
<feature type="transmembrane region" description="Helical" evidence="1">
    <location>
        <begin position="363"/>
        <end position="382"/>
    </location>
</feature>